<reference evidence="2 4" key="1">
    <citation type="submission" date="2017-11" db="EMBL/GenBank/DDBJ databases">
        <title>The genome of Rhizophagus clarus HR1 reveals common genetic basis of auxotrophy among arbuscular mycorrhizal fungi.</title>
        <authorList>
            <person name="Kobayashi Y."/>
        </authorList>
    </citation>
    <scope>NUCLEOTIDE SEQUENCE [LARGE SCALE GENOMIC DNA]</scope>
    <source>
        <strain evidence="2 4">HR1</strain>
    </source>
</reference>
<dbReference type="STRING" id="94130.A0A2Z6QLH2"/>
<accession>A0A2Z6QLH2</accession>
<dbReference type="PANTHER" id="PTHR14499:SF136">
    <property type="entry name" value="GH08630P"/>
    <property type="match status" value="1"/>
</dbReference>
<feature type="domain" description="BTB" evidence="1">
    <location>
        <begin position="12"/>
        <end position="124"/>
    </location>
</feature>
<dbReference type="Gene3D" id="3.30.710.10">
    <property type="entry name" value="Potassium Channel Kv1.1, Chain A"/>
    <property type="match status" value="1"/>
</dbReference>
<dbReference type="SUPFAM" id="SSF54695">
    <property type="entry name" value="POZ domain"/>
    <property type="match status" value="1"/>
</dbReference>
<evidence type="ECO:0000313" key="4">
    <source>
        <dbReference type="Proteomes" id="UP000247702"/>
    </source>
</evidence>
<dbReference type="PANTHER" id="PTHR14499">
    <property type="entry name" value="POTASSIUM CHANNEL TETRAMERIZATION DOMAIN-CONTAINING"/>
    <property type="match status" value="1"/>
</dbReference>
<dbReference type="EMBL" id="BLAL01000005">
    <property type="protein sequence ID" value="GES73033.1"/>
    <property type="molecule type" value="Genomic_DNA"/>
</dbReference>
<evidence type="ECO:0000313" key="2">
    <source>
        <dbReference type="EMBL" id="GBB90870.1"/>
    </source>
</evidence>
<dbReference type="SMART" id="SM00225">
    <property type="entry name" value="BTB"/>
    <property type="match status" value="1"/>
</dbReference>
<dbReference type="InterPro" id="IPR011333">
    <property type="entry name" value="SKP1/BTB/POZ_sf"/>
</dbReference>
<dbReference type="EMBL" id="BEXD01000890">
    <property type="protein sequence ID" value="GBB90870.1"/>
    <property type="molecule type" value="Genomic_DNA"/>
</dbReference>
<dbReference type="InterPro" id="IPR003131">
    <property type="entry name" value="T1-type_BTB"/>
</dbReference>
<organism evidence="2 4">
    <name type="scientific">Rhizophagus clarus</name>
    <dbReference type="NCBI Taxonomy" id="94130"/>
    <lineage>
        <taxon>Eukaryota</taxon>
        <taxon>Fungi</taxon>
        <taxon>Fungi incertae sedis</taxon>
        <taxon>Mucoromycota</taxon>
        <taxon>Glomeromycotina</taxon>
        <taxon>Glomeromycetes</taxon>
        <taxon>Glomerales</taxon>
        <taxon>Glomeraceae</taxon>
        <taxon>Rhizophagus</taxon>
    </lineage>
</organism>
<dbReference type="GO" id="GO:0051260">
    <property type="term" value="P:protein homooligomerization"/>
    <property type="evidence" value="ECO:0007669"/>
    <property type="project" value="InterPro"/>
</dbReference>
<protein>
    <submittedName>
        <fullName evidence="3">BTB/POZ protein</fullName>
    </submittedName>
</protein>
<dbReference type="Proteomes" id="UP000247702">
    <property type="component" value="Unassembled WGS sequence"/>
</dbReference>
<dbReference type="Proteomes" id="UP000615446">
    <property type="component" value="Unassembled WGS sequence"/>
</dbReference>
<comment type="caution">
    <text evidence="2">The sequence shown here is derived from an EMBL/GenBank/DDBJ whole genome shotgun (WGS) entry which is preliminary data.</text>
</comment>
<name>A0A2Z6QLH2_9GLOM</name>
<dbReference type="AlphaFoldDB" id="A0A2Z6QLH2"/>
<dbReference type="InterPro" id="IPR000210">
    <property type="entry name" value="BTB/POZ_dom"/>
</dbReference>
<gene>
    <name evidence="3" type="ORF">RCL2_000057600</name>
    <name evidence="2" type="ORF">RclHR1_00180008</name>
</gene>
<dbReference type="OrthoDB" id="10025005at2759"/>
<reference evidence="3" key="2">
    <citation type="submission" date="2019-10" db="EMBL/GenBank/DDBJ databases">
        <title>Conservation and host-specific expression of non-tandemly repeated heterogenous ribosome RNA gene in arbuscular mycorrhizal fungi.</title>
        <authorList>
            <person name="Maeda T."/>
            <person name="Kobayashi Y."/>
            <person name="Nakagawa T."/>
            <person name="Ezawa T."/>
            <person name="Yamaguchi K."/>
            <person name="Bino T."/>
            <person name="Nishimoto Y."/>
            <person name="Shigenobu S."/>
            <person name="Kawaguchi M."/>
        </authorList>
    </citation>
    <scope>NUCLEOTIDE SEQUENCE</scope>
    <source>
        <strain evidence="3">HR1</strain>
    </source>
</reference>
<sequence>MSKESSRILPEERIILNVGGTRYETYRSTLIAHPDTLLGTMFQERNRSLRNPNKDGEYFFDRNSKAFHYIMEFYRTGQILWDTRTVLGGRNGTNVTKKELEEELDYFQIRPKDTRVDTALTSASNILDKFVLALESLILKHVSQLGKTIFINASQELISVNRVRTEPEIDPIILRAFNLTAYRMLKEVENEIAQHLYSTFPELNIVWRSERRDIDPKYISIQLSFNYSLKMIFDNSQVGRKRLRSF</sequence>
<evidence type="ECO:0000259" key="1">
    <source>
        <dbReference type="SMART" id="SM00225"/>
    </source>
</evidence>
<evidence type="ECO:0000313" key="3">
    <source>
        <dbReference type="EMBL" id="GES73033.1"/>
    </source>
</evidence>
<dbReference type="Pfam" id="PF02214">
    <property type="entry name" value="BTB_2"/>
    <property type="match status" value="1"/>
</dbReference>
<keyword evidence="4" id="KW-1185">Reference proteome</keyword>
<proteinExistence type="predicted"/>